<feature type="region of interest" description="Disordered" evidence="1">
    <location>
        <begin position="42"/>
        <end position="156"/>
    </location>
</feature>
<feature type="region of interest" description="Disordered" evidence="1">
    <location>
        <begin position="1178"/>
        <end position="1197"/>
    </location>
</feature>
<feature type="compositionally biased region" description="Polar residues" evidence="1">
    <location>
        <begin position="1277"/>
        <end position="1286"/>
    </location>
</feature>
<sequence>MVRRSKKTKKKECLERRRSLFKKLAKQPSPLLHTSRSFSCLNRSLSSGESLPGSPTHSLSPRSPTLSLRSTPDFPSGTNSSQSSSPSSSAPNSPAGSGHIRPSTLHGLGPKLGGSRYRSGRRKSAGNIPLSPLARTPSPTPQPTSPQRSPSPLLGHSIGSAKIAQAFPNKMHSPPTIVRHIVRPKSAEPPRSPLLKRVQSEEKLAPSYGTDKKHLCSRKHSLEVTQEEVNREASQRDITLQSLEENALESPSVTRVRPAEQGCLKRPLCRKLGRQESVDELDREKLKFKIVVKKQDLAEKQEYLQKTSSCSKHELFSESENLIISCLEDKDSKKVFHKALERSNHSEVKITALETQSTGGILKDTLQKNANLKSKEYSASDACISCHSPALNELSHLSYDFKRLSPPCTLLDVLPPSPEKLANGKEGNVDKSASTKEFVKFEKLDSKLANIDYFRKKISSEESDDNSSPVLKPKLAASILECQQLNSAKPINITQNSNSPAESPSFLSSAHAAQISSVPFVPLKTLNSRAEPGMEKSTLISTESLAWKSSSDYKLEGRSVSCLKPIEGTLDIALLSGPQASKAEVSSCAFQDDQSIKSDQLPQCDNSLKAEPFTQKVLPTIQQSRPCKADLLELQSSKPNKNTQHSTSASVMIEQQSKKSHSSLSVNNDSSVRETCQKEETLQVGTNNMKSNGFQNQNPAMITCRATQGQGNTEKGKRKEKKHVKEVLESHMKTEQTDDERTADPSVKSLVPNLVSNQDSKHSQRYTLDSTAHLQACGTAKVQASNSKAKPKDVKDMLKQAAKEDENITGEFSGNEFGMPKPKTNALLSPKCFNSVKIEKTMVAATVQKDKLRDLGSKEQRQSKNTQPPTADKEPNFAFKPQSSNSDVPAVKEPFNRSSAADVPVCYSNQETLRPAMENSTVKSKQVLDACSSKLKHSEKFAHKPLATQVKEKENGALGMAGSRKEGKNIFKITLDSFSHSSSSQRKLNNAQIQTEQNVVVACRSEPPVQLNRTAAENQLKSFSKSQGTENTKLFQKEEIASLGDPVDQKPFHLRNKPKVSTAKECPLLSKEGDKDSSNPTVSPEKQPEGRKCTDALYFQSDSRKLDSSFSVPACDARGKVVEKSATGNKNFQDCKGKGHINPKQLAEGSKSNPTKHSSLTTLQNSCRTVGNTAKQLDSPFSCPEPRQKAPVLPSSKAKVLSAAPSLEASCKEVKKQSSFSSSADGRTETVSLLNFHCTSPPKEEQILTSDLGGKPRGQERSHSASTVDIKGRDPSLPQSSATRKQNVGKDLPKSGTTNDSLNALSLDKDSSRQKRGKDPSRHSPHKKSS</sequence>
<feature type="compositionally biased region" description="Polar residues" evidence="1">
    <location>
        <begin position="634"/>
        <end position="655"/>
    </location>
</feature>
<evidence type="ECO:0000256" key="1">
    <source>
        <dbReference type="SAM" id="MobiDB-lite"/>
    </source>
</evidence>
<feature type="compositionally biased region" description="Basic and acidic residues" evidence="1">
    <location>
        <begin position="723"/>
        <end position="743"/>
    </location>
</feature>
<accession>A0A6I9YMH1</accession>
<dbReference type="KEGG" id="tsr:106551422"/>
<reference evidence="3" key="1">
    <citation type="submission" date="2025-08" db="UniProtKB">
        <authorList>
            <consortium name="RefSeq"/>
        </authorList>
    </citation>
    <scope>IDENTIFICATION</scope>
</reference>
<feature type="compositionally biased region" description="Polar residues" evidence="1">
    <location>
        <begin position="1150"/>
        <end position="1160"/>
    </location>
</feature>
<dbReference type="CTD" id="375449"/>
<evidence type="ECO:0000313" key="3">
    <source>
        <dbReference type="RefSeq" id="XP_013925005.1"/>
    </source>
</evidence>
<feature type="region of interest" description="Disordered" evidence="1">
    <location>
        <begin position="1238"/>
        <end position="1330"/>
    </location>
</feature>
<feature type="compositionally biased region" description="Basic and acidic residues" evidence="1">
    <location>
        <begin position="850"/>
        <end position="862"/>
    </location>
</feature>
<feature type="region of interest" description="Disordered" evidence="1">
    <location>
        <begin position="198"/>
        <end position="219"/>
    </location>
</feature>
<feature type="compositionally biased region" description="Basic and acidic residues" evidence="1">
    <location>
        <begin position="198"/>
        <end position="214"/>
    </location>
</feature>
<feature type="region of interest" description="Disordered" evidence="1">
    <location>
        <begin position="850"/>
        <end position="892"/>
    </location>
</feature>
<protein>
    <submittedName>
        <fullName evidence="3">Microtubule-associated serine/threonine-protein kinase 4</fullName>
    </submittedName>
</protein>
<dbReference type="GO" id="GO:0016301">
    <property type="term" value="F:kinase activity"/>
    <property type="evidence" value="ECO:0007669"/>
    <property type="project" value="UniProtKB-KW"/>
</dbReference>
<dbReference type="Proteomes" id="UP000504617">
    <property type="component" value="Unplaced"/>
</dbReference>
<organism evidence="2 3">
    <name type="scientific">Thamnophis sirtalis</name>
    <dbReference type="NCBI Taxonomy" id="35019"/>
    <lineage>
        <taxon>Eukaryota</taxon>
        <taxon>Metazoa</taxon>
        <taxon>Chordata</taxon>
        <taxon>Craniata</taxon>
        <taxon>Vertebrata</taxon>
        <taxon>Euteleostomi</taxon>
        <taxon>Lepidosauria</taxon>
        <taxon>Squamata</taxon>
        <taxon>Bifurcata</taxon>
        <taxon>Unidentata</taxon>
        <taxon>Episquamata</taxon>
        <taxon>Toxicofera</taxon>
        <taxon>Serpentes</taxon>
        <taxon>Colubroidea</taxon>
        <taxon>Colubridae</taxon>
        <taxon>Natricinae</taxon>
        <taxon>Thamnophis</taxon>
    </lineage>
</organism>
<feature type="region of interest" description="Disordered" evidence="1">
    <location>
        <begin position="634"/>
        <end position="675"/>
    </location>
</feature>
<keyword evidence="2" id="KW-1185">Reference proteome</keyword>
<dbReference type="RefSeq" id="XP_013925005.1">
    <property type="nucleotide sequence ID" value="XM_014069530.1"/>
</dbReference>
<feature type="compositionally biased region" description="Low complexity" evidence="1">
    <location>
        <begin position="44"/>
        <end position="97"/>
    </location>
</feature>
<name>A0A6I9YMH1_9SAUR</name>
<proteinExistence type="predicted"/>
<dbReference type="OrthoDB" id="10070999at2759"/>
<feature type="compositionally biased region" description="Basic and acidic residues" evidence="1">
    <location>
        <begin position="1307"/>
        <end position="1322"/>
    </location>
</feature>
<feature type="region of interest" description="Disordered" evidence="1">
    <location>
        <begin position="1046"/>
        <end position="1092"/>
    </location>
</feature>
<evidence type="ECO:0000313" key="2">
    <source>
        <dbReference type="Proteomes" id="UP000504617"/>
    </source>
</evidence>
<feature type="region of interest" description="Disordered" evidence="1">
    <location>
        <begin position="1129"/>
        <end position="1160"/>
    </location>
</feature>
<keyword evidence="3" id="KW-0418">Kinase</keyword>
<keyword evidence="3" id="KW-0808">Transferase</keyword>
<feature type="region of interest" description="Disordered" evidence="1">
    <location>
        <begin position="708"/>
        <end position="747"/>
    </location>
</feature>
<dbReference type="GeneID" id="106551422"/>
<feature type="compositionally biased region" description="Polar residues" evidence="1">
    <location>
        <begin position="1295"/>
        <end position="1304"/>
    </location>
</feature>
<gene>
    <name evidence="3" type="primary">MAST4</name>
</gene>